<keyword evidence="2 7" id="KW-0808">Transferase</keyword>
<dbReference type="RefSeq" id="WP_248665476.1">
    <property type="nucleotide sequence ID" value="NZ_JALPRX010000009.1"/>
</dbReference>
<dbReference type="InterPro" id="IPR017583">
    <property type="entry name" value="Tagatose/fructose_Pkinase"/>
</dbReference>
<dbReference type="GO" id="GO:0005524">
    <property type="term" value="F:ATP binding"/>
    <property type="evidence" value="ECO:0007669"/>
    <property type="project" value="UniProtKB-UniRule"/>
</dbReference>
<dbReference type="FunFam" id="3.40.1190.20:FF:000001">
    <property type="entry name" value="Phosphofructokinase"/>
    <property type="match status" value="1"/>
</dbReference>
<evidence type="ECO:0000256" key="5">
    <source>
        <dbReference type="ARBA" id="ARBA00022840"/>
    </source>
</evidence>
<dbReference type="PANTHER" id="PTHR46566:SF5">
    <property type="entry name" value="1-PHOSPHOFRUCTOKINASE"/>
    <property type="match status" value="1"/>
</dbReference>
<protein>
    <recommendedName>
        <fullName evidence="7">Phosphofructokinase</fullName>
    </recommendedName>
</protein>
<dbReference type="EMBL" id="JALPRX010000009">
    <property type="protein sequence ID" value="MCK8783351.1"/>
    <property type="molecule type" value="Genomic_DNA"/>
</dbReference>
<dbReference type="CDD" id="cd01164">
    <property type="entry name" value="FruK_PfkB_like"/>
    <property type="match status" value="1"/>
</dbReference>
<dbReference type="GO" id="GO:0005829">
    <property type="term" value="C:cytosol"/>
    <property type="evidence" value="ECO:0007669"/>
    <property type="project" value="TreeGrafter"/>
</dbReference>
<keyword evidence="4 8" id="KW-0418">Kinase</keyword>
<reference evidence="10" key="1">
    <citation type="submission" date="2022-04" db="EMBL/GenBank/DDBJ databases">
        <title>Roseomonas acroporae sp. nov., isolated from coral Acropora digitifera.</title>
        <authorList>
            <person name="Sun H."/>
        </authorList>
    </citation>
    <scope>NUCLEOTIDE SEQUENCE</scope>
    <source>
        <strain evidence="10">NAR14</strain>
    </source>
</reference>
<evidence type="ECO:0000256" key="2">
    <source>
        <dbReference type="ARBA" id="ARBA00022679"/>
    </source>
</evidence>
<dbReference type="PROSITE" id="PS00583">
    <property type="entry name" value="PFKB_KINASES_1"/>
    <property type="match status" value="1"/>
</dbReference>
<dbReference type="AlphaFoldDB" id="A0A9X1Y4G0"/>
<evidence type="ECO:0000256" key="4">
    <source>
        <dbReference type="ARBA" id="ARBA00022777"/>
    </source>
</evidence>
<evidence type="ECO:0000256" key="8">
    <source>
        <dbReference type="RuleBase" id="RU369061"/>
    </source>
</evidence>
<accession>A0A9X1Y4G0</accession>
<evidence type="ECO:0000256" key="7">
    <source>
        <dbReference type="PIRNR" id="PIRNR000535"/>
    </source>
</evidence>
<dbReference type="InterPro" id="IPR029056">
    <property type="entry name" value="Ribokinase-like"/>
</dbReference>
<dbReference type="InterPro" id="IPR002173">
    <property type="entry name" value="Carboh/pur_kinase_PfkB_CS"/>
</dbReference>
<organism evidence="10 11">
    <name type="scientific">Roseomonas acroporae</name>
    <dbReference type="NCBI Taxonomy" id="2937791"/>
    <lineage>
        <taxon>Bacteria</taxon>
        <taxon>Pseudomonadati</taxon>
        <taxon>Pseudomonadota</taxon>
        <taxon>Alphaproteobacteria</taxon>
        <taxon>Acetobacterales</taxon>
        <taxon>Roseomonadaceae</taxon>
        <taxon>Roseomonas</taxon>
    </lineage>
</organism>
<evidence type="ECO:0000313" key="10">
    <source>
        <dbReference type="EMBL" id="MCK8783351.1"/>
    </source>
</evidence>
<evidence type="ECO:0000256" key="6">
    <source>
        <dbReference type="ARBA" id="ARBA00047745"/>
    </source>
</evidence>
<dbReference type="PANTHER" id="PTHR46566">
    <property type="entry name" value="1-PHOSPHOFRUCTOKINASE-RELATED"/>
    <property type="match status" value="1"/>
</dbReference>
<sequence>MSGIVVTVTPNPAVDATVTLDALRPGAVHRARAVRHDAGGKGVNVASCLADWGVPVAATGFLGADNTAIFERLLAAKGIADRFVRVPGETRINVKLLDPAGTTDINLPGPAVLPAALAELGPAITDGTAPGDLVVLAGSLPVGIAPDTYAALVARLRERGLRVVLDASGPALAAALAADRLPWCIKPNRHELEEWAGAPLPTLTEIVLAANALRGRGIGLVVVSLGEEGAVFVAAEGALRARLPAVGSGRDGALSTVGAGDAMVAGIVAALREEAGLERVARLGTAFAVAKLGRPGPNLPTPAVVEALSARVEIAAA</sequence>
<dbReference type="InterPro" id="IPR022463">
    <property type="entry name" value="1-PFruKinase"/>
</dbReference>
<keyword evidence="11" id="KW-1185">Reference proteome</keyword>
<dbReference type="Proteomes" id="UP001139516">
    <property type="component" value="Unassembled WGS sequence"/>
</dbReference>
<dbReference type="NCBIfam" id="TIGR03828">
    <property type="entry name" value="pfkB"/>
    <property type="match status" value="1"/>
</dbReference>
<gene>
    <name evidence="10" type="primary">pfkB</name>
    <name evidence="10" type="ORF">M0638_03005</name>
</gene>
<keyword evidence="5 8" id="KW-0067">ATP-binding</keyword>
<evidence type="ECO:0000256" key="1">
    <source>
        <dbReference type="ARBA" id="ARBA00010688"/>
    </source>
</evidence>
<dbReference type="Pfam" id="PF00294">
    <property type="entry name" value="PfkB"/>
    <property type="match status" value="1"/>
</dbReference>
<dbReference type="NCBIfam" id="TIGR03168">
    <property type="entry name" value="1-PFK"/>
    <property type="match status" value="1"/>
</dbReference>
<dbReference type="GO" id="GO:0044281">
    <property type="term" value="P:small molecule metabolic process"/>
    <property type="evidence" value="ECO:0007669"/>
    <property type="project" value="UniProtKB-ARBA"/>
</dbReference>
<dbReference type="SUPFAM" id="SSF53613">
    <property type="entry name" value="Ribokinase-like"/>
    <property type="match status" value="1"/>
</dbReference>
<evidence type="ECO:0000313" key="11">
    <source>
        <dbReference type="Proteomes" id="UP001139516"/>
    </source>
</evidence>
<evidence type="ECO:0000256" key="3">
    <source>
        <dbReference type="ARBA" id="ARBA00022741"/>
    </source>
</evidence>
<keyword evidence="3 8" id="KW-0547">Nucleotide-binding</keyword>
<dbReference type="Gene3D" id="3.40.1190.20">
    <property type="match status" value="1"/>
</dbReference>
<feature type="domain" description="Carbohydrate kinase PfkB" evidence="9">
    <location>
        <begin position="12"/>
        <end position="302"/>
    </location>
</feature>
<evidence type="ECO:0000259" key="9">
    <source>
        <dbReference type="Pfam" id="PF00294"/>
    </source>
</evidence>
<dbReference type="InterPro" id="IPR011611">
    <property type="entry name" value="PfkB_dom"/>
</dbReference>
<comment type="function">
    <text evidence="8">Catalyzes the ATP-dependent phosphorylation of fructose-l-phosphate to fructose-l,6-bisphosphate.</text>
</comment>
<dbReference type="PIRSF" id="PIRSF000535">
    <property type="entry name" value="1PFK/6PFK/LacC"/>
    <property type="match status" value="1"/>
</dbReference>
<dbReference type="GO" id="GO:0016052">
    <property type="term" value="P:carbohydrate catabolic process"/>
    <property type="evidence" value="ECO:0007669"/>
    <property type="project" value="UniProtKB-ARBA"/>
</dbReference>
<comment type="catalytic activity">
    <reaction evidence="6 8">
        <text>beta-D-fructose 1-phosphate + ATP = beta-D-fructose 1,6-bisphosphate + ADP + H(+)</text>
        <dbReference type="Rhea" id="RHEA:14213"/>
        <dbReference type="ChEBI" id="CHEBI:15378"/>
        <dbReference type="ChEBI" id="CHEBI:30616"/>
        <dbReference type="ChEBI" id="CHEBI:32966"/>
        <dbReference type="ChEBI" id="CHEBI:138881"/>
        <dbReference type="ChEBI" id="CHEBI:456216"/>
        <dbReference type="EC" id="2.7.1.56"/>
    </reaction>
</comment>
<proteinExistence type="inferred from homology"/>
<dbReference type="GO" id="GO:0008662">
    <property type="term" value="F:1-phosphofructokinase activity"/>
    <property type="evidence" value="ECO:0007669"/>
    <property type="project" value="UniProtKB-UniRule"/>
</dbReference>
<name>A0A9X1Y4G0_9PROT</name>
<dbReference type="PROSITE" id="PS00584">
    <property type="entry name" value="PFKB_KINASES_2"/>
    <property type="match status" value="1"/>
</dbReference>
<comment type="similarity">
    <text evidence="1 7 8">Belongs to the carbohydrate kinase PfkB family.</text>
</comment>
<comment type="caution">
    <text evidence="10">The sequence shown here is derived from an EMBL/GenBank/DDBJ whole genome shotgun (WGS) entry which is preliminary data.</text>
</comment>